<protein>
    <submittedName>
        <fullName evidence="2">Putative ssRNA endonuclease</fullName>
    </submittedName>
</protein>
<evidence type="ECO:0000313" key="2">
    <source>
        <dbReference type="EMBL" id="SNV21610.1"/>
    </source>
</evidence>
<dbReference type="Proteomes" id="UP000242637">
    <property type="component" value="Chromosome 1"/>
</dbReference>
<dbReference type="OrthoDB" id="8527479at2"/>
<name>A0A239VI45_9MICO</name>
<evidence type="ECO:0000256" key="1">
    <source>
        <dbReference type="SAM" id="MobiDB-lite"/>
    </source>
</evidence>
<evidence type="ECO:0000313" key="3">
    <source>
        <dbReference type="Proteomes" id="UP000242637"/>
    </source>
</evidence>
<organism evidence="2 3">
    <name type="scientific">Dermatophilus congolensis</name>
    <dbReference type="NCBI Taxonomy" id="1863"/>
    <lineage>
        <taxon>Bacteria</taxon>
        <taxon>Bacillati</taxon>
        <taxon>Actinomycetota</taxon>
        <taxon>Actinomycetes</taxon>
        <taxon>Micrococcales</taxon>
        <taxon>Dermatophilaceae</taxon>
        <taxon>Dermatophilus</taxon>
    </lineage>
</organism>
<dbReference type="GO" id="GO:0004519">
    <property type="term" value="F:endonuclease activity"/>
    <property type="evidence" value="ECO:0007669"/>
    <property type="project" value="UniProtKB-KW"/>
</dbReference>
<sequence length="121" mass="14019">MVVLVLTACPAGLRGYLTRWLLEISPGVFVGNVNSRIREPMWLEVIEHAKDGRALLVYSVKGEQHIEFKVHRHDWEPTDYDGIQLMRRPTEPTQRAGGLRHGWSKASRYRRSQTRKPKLES</sequence>
<dbReference type="RefSeq" id="WP_034401655.1">
    <property type="nucleotide sequence ID" value="NZ_JAAFNI010000001.1"/>
</dbReference>
<keyword evidence="2" id="KW-0540">Nuclease</keyword>
<reference evidence="2 3" key="1">
    <citation type="submission" date="2017-06" db="EMBL/GenBank/DDBJ databases">
        <authorList>
            <consortium name="Pathogen Informatics"/>
        </authorList>
    </citation>
    <scope>NUCLEOTIDE SEQUENCE [LARGE SCALE GENOMIC DNA]</scope>
    <source>
        <strain evidence="2 3">NCTC13039</strain>
    </source>
</reference>
<keyword evidence="3" id="KW-1185">Reference proteome</keyword>
<dbReference type="NCBIfam" id="TIGR01873">
    <property type="entry name" value="cas_CT1978"/>
    <property type="match status" value="1"/>
</dbReference>
<dbReference type="Gene3D" id="3.30.70.240">
    <property type="match status" value="1"/>
</dbReference>
<dbReference type="GeneID" id="63459519"/>
<gene>
    <name evidence="2" type="ORF">SAMEA4475696_01292</name>
</gene>
<feature type="region of interest" description="Disordered" evidence="1">
    <location>
        <begin position="83"/>
        <end position="121"/>
    </location>
</feature>
<keyword evidence="2" id="KW-0378">Hydrolase</keyword>
<proteinExistence type="predicted"/>
<dbReference type="Pfam" id="PF09707">
    <property type="entry name" value="Cas_Cas2CT1978"/>
    <property type="match status" value="1"/>
</dbReference>
<accession>A0A239VI45</accession>
<dbReference type="STRING" id="1121387.GCA_000429885_02019"/>
<dbReference type="InterPro" id="IPR010152">
    <property type="entry name" value="CRISPR-assoc_prot_Cas2_sub"/>
</dbReference>
<dbReference type="AlphaFoldDB" id="A0A239VI45"/>
<dbReference type="CDD" id="cd09755">
    <property type="entry name" value="Cas2_I-E"/>
    <property type="match status" value="1"/>
</dbReference>
<dbReference type="KEGG" id="dco:SAMEA4475696_1292"/>
<dbReference type="EMBL" id="LT906453">
    <property type="protein sequence ID" value="SNV21610.1"/>
    <property type="molecule type" value="Genomic_DNA"/>
</dbReference>
<feature type="compositionally biased region" description="Basic residues" evidence="1">
    <location>
        <begin position="107"/>
        <end position="121"/>
    </location>
</feature>
<keyword evidence="2" id="KW-0255">Endonuclease</keyword>